<feature type="compositionally biased region" description="Low complexity" evidence="1">
    <location>
        <begin position="131"/>
        <end position="156"/>
    </location>
</feature>
<feature type="region of interest" description="Disordered" evidence="1">
    <location>
        <begin position="655"/>
        <end position="753"/>
    </location>
</feature>
<feature type="compositionally biased region" description="Polar residues" evidence="1">
    <location>
        <begin position="730"/>
        <end position="753"/>
    </location>
</feature>
<keyword evidence="2" id="KW-0812">Transmembrane</keyword>
<feature type="compositionally biased region" description="Polar residues" evidence="1">
    <location>
        <begin position="484"/>
        <end position="493"/>
    </location>
</feature>
<protein>
    <submittedName>
        <fullName evidence="4">Uncharacterized protein</fullName>
    </submittedName>
</protein>
<feature type="signal peptide" evidence="3">
    <location>
        <begin position="1"/>
        <end position="33"/>
    </location>
</feature>
<gene>
    <name evidence="4" type="ORF">A7U60_g1127</name>
</gene>
<evidence type="ECO:0000256" key="1">
    <source>
        <dbReference type="SAM" id="MobiDB-lite"/>
    </source>
</evidence>
<feature type="chain" id="PRO_5040244434" evidence="3">
    <location>
        <begin position="34"/>
        <end position="767"/>
    </location>
</feature>
<name>A0A9Q5I4J2_SANBA</name>
<dbReference type="AlphaFoldDB" id="A0A9Q5I4J2"/>
<dbReference type="EMBL" id="LNZH02000077">
    <property type="protein sequence ID" value="OCB91628.1"/>
    <property type="molecule type" value="Genomic_DNA"/>
</dbReference>
<feature type="compositionally biased region" description="Basic and acidic residues" evidence="1">
    <location>
        <begin position="698"/>
        <end position="714"/>
    </location>
</feature>
<reference evidence="4" key="1">
    <citation type="submission" date="2016-06" db="EMBL/GenBank/DDBJ databases">
        <title>Draft Genome sequence of the fungus Inonotus baumii.</title>
        <authorList>
            <person name="Zhu H."/>
            <person name="Lin W."/>
        </authorList>
    </citation>
    <scope>NUCLEOTIDE SEQUENCE</scope>
    <source>
        <strain evidence="4">821</strain>
    </source>
</reference>
<feature type="region of interest" description="Disordered" evidence="1">
    <location>
        <begin position="102"/>
        <end position="121"/>
    </location>
</feature>
<feature type="compositionally biased region" description="Polar residues" evidence="1">
    <location>
        <begin position="337"/>
        <end position="356"/>
    </location>
</feature>
<dbReference type="Proteomes" id="UP000757232">
    <property type="component" value="Unassembled WGS sequence"/>
</dbReference>
<dbReference type="OrthoDB" id="2804493at2759"/>
<feature type="region of interest" description="Disordered" evidence="1">
    <location>
        <begin position="203"/>
        <end position="426"/>
    </location>
</feature>
<keyword evidence="2" id="KW-1133">Transmembrane helix</keyword>
<feature type="region of interest" description="Disordered" evidence="1">
    <location>
        <begin position="130"/>
        <end position="178"/>
    </location>
</feature>
<evidence type="ECO:0000313" key="4">
    <source>
        <dbReference type="EMBL" id="OCB91628.1"/>
    </source>
</evidence>
<feature type="compositionally biased region" description="Acidic residues" evidence="1">
    <location>
        <begin position="209"/>
        <end position="222"/>
    </location>
</feature>
<feature type="compositionally biased region" description="Low complexity" evidence="1">
    <location>
        <begin position="383"/>
        <end position="415"/>
    </location>
</feature>
<feature type="region of interest" description="Disordered" evidence="1">
    <location>
        <begin position="38"/>
        <end position="63"/>
    </location>
</feature>
<feature type="transmembrane region" description="Helical" evidence="2">
    <location>
        <begin position="68"/>
        <end position="87"/>
    </location>
</feature>
<feature type="region of interest" description="Disordered" evidence="1">
    <location>
        <begin position="477"/>
        <end position="529"/>
    </location>
</feature>
<feature type="compositionally biased region" description="Low complexity" evidence="1">
    <location>
        <begin position="677"/>
        <end position="697"/>
    </location>
</feature>
<feature type="compositionally biased region" description="Low complexity" evidence="1">
    <location>
        <begin position="494"/>
        <end position="512"/>
    </location>
</feature>
<accession>A0A9Q5I4J2</accession>
<sequence length="767" mass="80956">MPELTARRRLRLRQQWWWTSVGIQLVLTNLADAAPATLRPRQSDHQQASSNRNDDTDEDDGSDISPKVWAPAVAVVLIILGGFFFVYTRTSILTRLRQAATRAARSASRPGTPGSFTGTSTREVTAAQLTGAGENARSNNNNSNAGRNNGGRMNPRPGRRNGRTPSQMSTHSLPVYMKEPGDQELVIFRGPDEMDVAVDVSIAEARESESEDREDREDDEGQDSGSLSRQESRASVLVLDSAPSAPNRESILGPEPRPDQSAMSLGISEAGAGERDLDTDTSTTQLLPRASSPSRQREQNDSRRDSGNSANSASILMCRTSDVPSEAPPDYEFAANMVNTSGNEDLQTGRDSTSTGACGIVPPGLTGTDSSSGADNAAEPRGSSSRESYPPSSSSPVPFSISSASSSPSLTPQSSRLAGGPGAARQSRFVSHVSRMSQFFHLRNASNANVNAGADSALPENDAAAGRVSDVTSGLVPAARADSRTSNVVSLNEPSASSPSPVPSASQLQQLPRQVLGQSHRHSNSSTSTLAFHLPLRTLSRPRSSNTLSSAFAASASRSNVNLHNTANASNPNQANLTSPSTLSLGQSILAGQTSISAPLPHTLMRTEIRYPAGGPTPDQVKLLSSREGLGKFGVPYGESAVEFARSSRLGLSLDMSNEEDQPPPMFESPSDERAEGATSSASRGHRASGSGSSGSAHEADRRRRSEDSDVHEGEGDDPDALPPPASSSNTDTNTNRGNSGTSSPALNRSSENLHAMETRVLLPLFL</sequence>
<proteinExistence type="predicted"/>
<organism evidence="4 5">
    <name type="scientific">Sanghuangporus baumii</name>
    <name type="common">Phellinus baumii</name>
    <dbReference type="NCBI Taxonomy" id="108892"/>
    <lineage>
        <taxon>Eukaryota</taxon>
        <taxon>Fungi</taxon>
        <taxon>Dikarya</taxon>
        <taxon>Basidiomycota</taxon>
        <taxon>Agaricomycotina</taxon>
        <taxon>Agaricomycetes</taxon>
        <taxon>Hymenochaetales</taxon>
        <taxon>Hymenochaetaceae</taxon>
        <taxon>Sanghuangporus</taxon>
    </lineage>
</organism>
<evidence type="ECO:0000256" key="3">
    <source>
        <dbReference type="SAM" id="SignalP"/>
    </source>
</evidence>
<evidence type="ECO:0000256" key="2">
    <source>
        <dbReference type="SAM" id="Phobius"/>
    </source>
</evidence>
<keyword evidence="3" id="KW-0732">Signal</keyword>
<evidence type="ECO:0000313" key="5">
    <source>
        <dbReference type="Proteomes" id="UP000757232"/>
    </source>
</evidence>
<keyword evidence="2" id="KW-0472">Membrane</keyword>
<feature type="compositionally biased region" description="Basic and acidic residues" evidence="1">
    <location>
        <begin position="295"/>
        <end position="306"/>
    </location>
</feature>
<comment type="caution">
    <text evidence="4">The sequence shown here is derived from an EMBL/GenBank/DDBJ whole genome shotgun (WGS) entry which is preliminary data.</text>
</comment>
<keyword evidence="5" id="KW-1185">Reference proteome</keyword>